<reference evidence="1 2" key="1">
    <citation type="submission" date="2017-08" db="EMBL/GenBank/DDBJ databases">
        <title>Infants hospitalized years apart are colonized by the same room-sourced microbial strains.</title>
        <authorList>
            <person name="Brooks B."/>
            <person name="Olm M.R."/>
            <person name="Firek B.A."/>
            <person name="Baker R."/>
            <person name="Thomas B.C."/>
            <person name="Morowitz M.J."/>
            <person name="Banfield J.F."/>
        </authorList>
    </citation>
    <scope>NUCLEOTIDE SEQUENCE [LARGE SCALE GENOMIC DNA]</scope>
    <source>
        <strain evidence="1">S2_003_000_R2_14</strain>
    </source>
</reference>
<gene>
    <name evidence="1" type="ORF">DI536_23115</name>
</gene>
<evidence type="ECO:0000313" key="1">
    <source>
        <dbReference type="EMBL" id="PZR09126.1"/>
    </source>
</evidence>
<sequence length="115" mass="13327">MVNLRDARHTRRLDDYRARLDRVIKGNRRAITRLFSTGMLFTKNGTRAGRDLLAAHEHLLRVVSLIERMGNEGDVPAPRKTEEIDAVFAEFDTLLDRTSELTEQTARHLEELRKD</sequence>
<name>A0A2W5T9J5_9BACT</name>
<dbReference type="EMBL" id="QFQP01000022">
    <property type="protein sequence ID" value="PZR09126.1"/>
    <property type="molecule type" value="Genomic_DNA"/>
</dbReference>
<protein>
    <submittedName>
        <fullName evidence="1">Uncharacterized protein</fullName>
    </submittedName>
</protein>
<dbReference type="Proteomes" id="UP000249061">
    <property type="component" value="Unassembled WGS sequence"/>
</dbReference>
<proteinExistence type="predicted"/>
<evidence type="ECO:0000313" key="2">
    <source>
        <dbReference type="Proteomes" id="UP000249061"/>
    </source>
</evidence>
<accession>A0A2W5T9J5</accession>
<organism evidence="1 2">
    <name type="scientific">Archangium gephyra</name>
    <dbReference type="NCBI Taxonomy" id="48"/>
    <lineage>
        <taxon>Bacteria</taxon>
        <taxon>Pseudomonadati</taxon>
        <taxon>Myxococcota</taxon>
        <taxon>Myxococcia</taxon>
        <taxon>Myxococcales</taxon>
        <taxon>Cystobacterineae</taxon>
        <taxon>Archangiaceae</taxon>
        <taxon>Archangium</taxon>
    </lineage>
</organism>
<comment type="caution">
    <text evidence="1">The sequence shown here is derived from an EMBL/GenBank/DDBJ whole genome shotgun (WGS) entry which is preliminary data.</text>
</comment>
<dbReference type="AlphaFoldDB" id="A0A2W5T9J5"/>